<accession>A0A645DWP9</accession>
<proteinExistence type="predicted"/>
<evidence type="ECO:0000256" key="1">
    <source>
        <dbReference type="SAM" id="MobiDB-lite"/>
    </source>
</evidence>
<reference evidence="2" key="1">
    <citation type="submission" date="2019-08" db="EMBL/GenBank/DDBJ databases">
        <authorList>
            <person name="Kucharzyk K."/>
            <person name="Murdoch R.W."/>
            <person name="Higgins S."/>
            <person name="Loffler F."/>
        </authorList>
    </citation>
    <scope>NUCLEOTIDE SEQUENCE</scope>
</reference>
<gene>
    <name evidence="2" type="ORF">SDC9_141092</name>
</gene>
<evidence type="ECO:0000313" key="2">
    <source>
        <dbReference type="EMBL" id="MPM93950.1"/>
    </source>
</evidence>
<organism evidence="2">
    <name type="scientific">bioreactor metagenome</name>
    <dbReference type="NCBI Taxonomy" id="1076179"/>
    <lineage>
        <taxon>unclassified sequences</taxon>
        <taxon>metagenomes</taxon>
        <taxon>ecological metagenomes</taxon>
    </lineage>
</organism>
<dbReference type="AlphaFoldDB" id="A0A645DWP9"/>
<dbReference type="EMBL" id="VSSQ01040653">
    <property type="protein sequence ID" value="MPM93950.1"/>
    <property type="molecule type" value="Genomic_DNA"/>
</dbReference>
<name>A0A645DWP9_9ZZZZ</name>
<feature type="region of interest" description="Disordered" evidence="1">
    <location>
        <begin position="29"/>
        <end position="50"/>
    </location>
</feature>
<sequence length="65" mass="7499">MSTEDRVERLLDLVEKQSEKFDALLAKTEEASKKESAEDPEELAKKKADKDEADFIQLMKDINKE</sequence>
<protein>
    <submittedName>
        <fullName evidence="2">Uncharacterized protein</fullName>
    </submittedName>
</protein>
<comment type="caution">
    <text evidence="2">The sequence shown here is derived from an EMBL/GenBank/DDBJ whole genome shotgun (WGS) entry which is preliminary data.</text>
</comment>